<dbReference type="OrthoDB" id="6195703at2"/>
<comment type="caution">
    <text evidence="1">The sequence shown here is derived from an EMBL/GenBank/DDBJ whole genome shotgun (WGS) entry which is preliminary data.</text>
</comment>
<sequence length="206" mass="24134">MTEHGKKQTTAFWLWRDGNKVAHQYPATQITEQWDLLGNNWIKPTRFFDHYQRAIEYQPGEKVHGKQEQDWPHRYQLISAQQLEKFTLKSEQGEGCDKRQTLELNSNNEKTTLVWLPQLQLIHSLQRHYGNKQEQWQLVTLAHDRKTINTFFAVRQNYQATDYADIGDDHTDPFLTQMVTQGFIEGGASGFYDTQGNALAGHEHHH</sequence>
<protein>
    <submittedName>
        <fullName evidence="1">Uncharacterized protein</fullName>
    </submittedName>
</protein>
<name>A0A368N7V6_9GAMM</name>
<dbReference type="EMBL" id="QPID01000011">
    <property type="protein sequence ID" value="RCU45349.1"/>
    <property type="molecule type" value="Genomic_DNA"/>
</dbReference>
<evidence type="ECO:0000313" key="2">
    <source>
        <dbReference type="Proteomes" id="UP000252558"/>
    </source>
</evidence>
<accession>A0A368N7V6</accession>
<keyword evidence="2" id="KW-1185">Reference proteome</keyword>
<gene>
    <name evidence="1" type="ORF">DU002_16205</name>
</gene>
<dbReference type="Proteomes" id="UP000252558">
    <property type="component" value="Unassembled WGS sequence"/>
</dbReference>
<evidence type="ECO:0000313" key="1">
    <source>
        <dbReference type="EMBL" id="RCU45349.1"/>
    </source>
</evidence>
<proteinExistence type="predicted"/>
<organism evidence="1 2">
    <name type="scientific">Corallincola holothuriorum</name>
    <dbReference type="NCBI Taxonomy" id="2282215"/>
    <lineage>
        <taxon>Bacteria</taxon>
        <taxon>Pseudomonadati</taxon>
        <taxon>Pseudomonadota</taxon>
        <taxon>Gammaproteobacteria</taxon>
        <taxon>Alteromonadales</taxon>
        <taxon>Psychromonadaceae</taxon>
        <taxon>Corallincola</taxon>
    </lineage>
</organism>
<reference evidence="1 2" key="1">
    <citation type="submission" date="2018-07" db="EMBL/GenBank/DDBJ databases">
        <title>Corallincola holothuriorum sp. nov., a new facultative anaerobe isolated from sea cucumber Apostichopus japonicus.</title>
        <authorList>
            <person name="Xia H."/>
        </authorList>
    </citation>
    <scope>NUCLEOTIDE SEQUENCE [LARGE SCALE GENOMIC DNA]</scope>
    <source>
        <strain evidence="1 2">C4</strain>
    </source>
</reference>
<dbReference type="AlphaFoldDB" id="A0A368N7V6"/>